<name>U6G5Q6_9EIME</name>
<evidence type="ECO:0000256" key="1">
    <source>
        <dbReference type="SAM" id="MobiDB-lite"/>
    </source>
</evidence>
<reference evidence="3" key="1">
    <citation type="submission" date="2013-10" db="EMBL/GenBank/DDBJ databases">
        <title>Genomic analysis of the causative agents of coccidiosis in chickens.</title>
        <authorList>
            <person name="Reid A.J."/>
            <person name="Blake D."/>
            <person name="Billington K."/>
            <person name="Browne H."/>
            <person name="Dunn M."/>
            <person name="Hung S."/>
            <person name="Kawahara F."/>
            <person name="Miranda-Saavedra D."/>
            <person name="Mourier T."/>
            <person name="Nagra H."/>
            <person name="Otto T.D."/>
            <person name="Rawlings N."/>
            <person name="Sanchez A."/>
            <person name="Sanders M."/>
            <person name="Subramaniam C."/>
            <person name="Tay Y."/>
            <person name="Dear P."/>
            <person name="Doerig C."/>
            <person name="Gruber A."/>
            <person name="Parkinson J."/>
            <person name="Shirley M."/>
            <person name="Wan K.L."/>
            <person name="Berriman M."/>
            <person name="Tomley F."/>
            <person name="Pain A."/>
        </authorList>
    </citation>
    <scope>NUCLEOTIDE SEQUENCE [LARGE SCALE GENOMIC DNA]</scope>
    <source>
        <strain evidence="3">Houghton</strain>
    </source>
</reference>
<sequence>MATRLQSEDTLPAWHQKQEHLRLGFLEGKDGKRHRGEFQGQSQPRKAALRRKTLLPLAAFAVVTGVTLLVYMCSLSIRKRIPTRPVARRLAGRTGGEEGNESDLCSPDVDSEDSLGPVAIPAEGIKPSFHDQSGDDESVTSKPASTTDLTPVPNTGEVLRGVTTQLDTAGMEVAAKRSKMDDEGMNDVAAYVDADAQVEEAQSAPQSPLDPETDAYIDSLLSGEDHTPFDALLFSEENRGGEVLVTLSPEEDAMVTKGLAAGVSTDVVDLDSSSALSPEVWIDDGDGDNEFSDDTSLSPPVLTPVTPPGGSEDVAVGWLHEDLSIDSRMERLSTSEDPNDGYLVSGGQAGPSATVQQGSAGGVVEIPTTGMRTPADEGLGTSLGESTVGSQSSVVSAFIDRPVPLEGMTQAPPQAGGRNEQSPSSPPPLRVMGSFAAPAWLRNMYDHVPDHILQSHPFYHSPGGRTDLSSRMFRVPFAASYRLLRQSPHPMLEACRALMKKQRLTGQEFKELLHITERLVGYATGCMPKHVPKTTAAAAVEVLGIIFLVVDALFSAAEVLGENSKRSLWWGDVVRHIRKVKYSPKVRPSKTNEVALLLDMALNYYRRGVRPPCRLVVCLKEALFDKSCSMKFACPSWDGWRKDAEEWRSARPQEMLAPSNQ</sequence>
<accession>U6G5Q6</accession>
<feature type="compositionally biased region" description="Polar residues" evidence="1">
    <location>
        <begin position="140"/>
        <end position="153"/>
    </location>
</feature>
<dbReference type="OrthoDB" id="348121at2759"/>
<dbReference type="AlphaFoldDB" id="U6G5Q6"/>
<feature type="transmembrane region" description="Helical" evidence="2">
    <location>
        <begin position="54"/>
        <end position="72"/>
    </location>
</feature>
<feature type="region of interest" description="Disordered" evidence="1">
    <location>
        <begin position="405"/>
        <end position="429"/>
    </location>
</feature>
<keyword evidence="2" id="KW-0812">Transmembrane</keyword>
<protein>
    <submittedName>
        <fullName evidence="3">Uncharacterized protein</fullName>
    </submittedName>
</protein>
<organism evidence="3 4">
    <name type="scientific">Eimeria praecox</name>
    <dbReference type="NCBI Taxonomy" id="51316"/>
    <lineage>
        <taxon>Eukaryota</taxon>
        <taxon>Sar</taxon>
        <taxon>Alveolata</taxon>
        <taxon>Apicomplexa</taxon>
        <taxon>Conoidasida</taxon>
        <taxon>Coccidia</taxon>
        <taxon>Eucoccidiorida</taxon>
        <taxon>Eimeriorina</taxon>
        <taxon>Eimeriidae</taxon>
        <taxon>Eimeria</taxon>
    </lineage>
</organism>
<gene>
    <name evidence="3" type="ORF">EPH_0010570</name>
</gene>
<dbReference type="EMBL" id="HG689324">
    <property type="protein sequence ID" value="CDI73974.1"/>
    <property type="molecule type" value="Genomic_DNA"/>
</dbReference>
<dbReference type="Proteomes" id="UP000018201">
    <property type="component" value="Unassembled WGS sequence"/>
</dbReference>
<keyword evidence="2" id="KW-1133">Transmembrane helix</keyword>
<reference evidence="3" key="2">
    <citation type="submission" date="2013-10" db="EMBL/GenBank/DDBJ databases">
        <authorList>
            <person name="Aslett M."/>
        </authorList>
    </citation>
    <scope>NUCLEOTIDE SEQUENCE [LARGE SCALE GENOMIC DNA]</scope>
    <source>
        <strain evidence="3">Houghton</strain>
    </source>
</reference>
<keyword evidence="4" id="KW-1185">Reference proteome</keyword>
<keyword evidence="2" id="KW-0472">Membrane</keyword>
<feature type="region of interest" description="Disordered" evidence="1">
    <location>
        <begin position="91"/>
        <end position="156"/>
    </location>
</feature>
<evidence type="ECO:0000256" key="2">
    <source>
        <dbReference type="SAM" id="Phobius"/>
    </source>
</evidence>
<proteinExistence type="predicted"/>
<evidence type="ECO:0000313" key="4">
    <source>
        <dbReference type="Proteomes" id="UP000018201"/>
    </source>
</evidence>
<evidence type="ECO:0000313" key="3">
    <source>
        <dbReference type="EMBL" id="CDI73974.1"/>
    </source>
</evidence>
<dbReference type="VEuPathDB" id="ToxoDB:EPH_0010570"/>